<reference evidence="1 2" key="1">
    <citation type="journal article" date="2014" name="Int. J. Syst. Evol. Microbiol.">
        <title>Phylogenomics and the dynamic genome evolution of the genus Streptococcus.</title>
        <authorList>
            <consortium name="The Broad Institute Genome Sequencing Platform"/>
            <person name="Richards V.P."/>
            <person name="Palmer S.R."/>
            <person name="Pavinski Bitar P.D."/>
            <person name="Qin X."/>
            <person name="Weinstock G.M."/>
            <person name="Highlander S.K."/>
            <person name="Town C.D."/>
            <person name="Burne R.A."/>
            <person name="Stanhope M.J."/>
        </authorList>
    </citation>
    <scope>NUCLEOTIDE SEQUENCE [LARGE SCALE GENOMIC DNA]</scope>
    <source>
        <strain evidence="1 2">CECT 5772</strain>
    </source>
</reference>
<proteinExistence type="predicted"/>
<protein>
    <submittedName>
        <fullName evidence="1">Dihydroorotase</fullName>
    </submittedName>
</protein>
<name>A0A922T523_9STRE</name>
<sequence>MISGIKTVTSDMLSKTNNHCLDKSEIARVMLDYPDRQMSRFDIGRGHVIN</sequence>
<gene>
    <name evidence="1" type="ORF">CECT5772_07208</name>
</gene>
<evidence type="ECO:0000313" key="2">
    <source>
        <dbReference type="Proteomes" id="UP000028704"/>
    </source>
</evidence>
<dbReference type="Proteomes" id="UP000028704">
    <property type="component" value="Unassembled WGS sequence"/>
</dbReference>
<comment type="caution">
    <text evidence="1">The sequence shown here is derived from an EMBL/GenBank/DDBJ whole genome shotgun (WGS) entry which is preliminary data.</text>
</comment>
<evidence type="ECO:0000313" key="1">
    <source>
        <dbReference type="EMBL" id="KED04104.1"/>
    </source>
</evidence>
<dbReference type="EMBL" id="AWEX01000072">
    <property type="protein sequence ID" value="KED04104.1"/>
    <property type="molecule type" value="Genomic_DNA"/>
</dbReference>
<organism evidence="1 2">
    <name type="scientific">Streptococcus equi subsp. ruminatorum CECT 5772</name>
    <dbReference type="NCBI Taxonomy" id="1051981"/>
    <lineage>
        <taxon>Bacteria</taxon>
        <taxon>Bacillati</taxon>
        <taxon>Bacillota</taxon>
        <taxon>Bacilli</taxon>
        <taxon>Lactobacillales</taxon>
        <taxon>Streptococcaceae</taxon>
        <taxon>Streptococcus</taxon>
    </lineage>
</organism>
<dbReference type="AlphaFoldDB" id="A0A922T523"/>
<accession>A0A922T523</accession>